<dbReference type="Proteomes" id="UP000324705">
    <property type="component" value="Chromosome 3A"/>
</dbReference>
<evidence type="ECO:0000313" key="3">
    <source>
        <dbReference type="Proteomes" id="UP000324705"/>
    </source>
</evidence>
<reference evidence="2 3" key="1">
    <citation type="submission" date="2017-09" db="EMBL/GenBank/DDBJ databases">
        <authorList>
            <consortium name="International Durum Wheat Genome Sequencing Consortium (IDWGSC)"/>
            <person name="Milanesi L."/>
        </authorList>
    </citation>
    <scope>NUCLEOTIDE SEQUENCE [LARGE SCALE GENOMIC DNA]</scope>
    <source>
        <strain evidence="3">cv. Svevo</strain>
    </source>
</reference>
<accession>A0A9R0VJ41</accession>
<name>A0A9R0VJ41_TRITD</name>
<evidence type="ECO:0000256" key="1">
    <source>
        <dbReference type="SAM" id="MobiDB-lite"/>
    </source>
</evidence>
<dbReference type="AlphaFoldDB" id="A0A9R0VJ41"/>
<sequence>MPRPSKCRSHYTLCRFLCIIVSTHPRDKVSWSGGALPSCSDLFVQPEASGSVDCPDRVREASGRRRTPRPVARNQTRHLSPQGRRGWLRFSGTRPEEPDLGVQDSPQTPPLKQDGDGLWTASSRKSRPASSITWPPVQIERRRFWEKRGGRRF</sequence>
<feature type="compositionally biased region" description="Basic and acidic residues" evidence="1">
    <location>
        <begin position="54"/>
        <end position="63"/>
    </location>
</feature>
<dbReference type="Gramene" id="TRITD3Av1G044230.1">
    <property type="protein sequence ID" value="TRITD3Av1G044230.1"/>
    <property type="gene ID" value="TRITD3Av1G044230"/>
</dbReference>
<protein>
    <submittedName>
        <fullName evidence="2">Uncharacterized protein</fullName>
    </submittedName>
</protein>
<feature type="compositionally biased region" description="Polar residues" evidence="1">
    <location>
        <begin position="120"/>
        <end position="133"/>
    </location>
</feature>
<proteinExistence type="predicted"/>
<organism evidence="2 3">
    <name type="scientific">Triticum turgidum subsp. durum</name>
    <name type="common">Durum wheat</name>
    <name type="synonym">Triticum durum</name>
    <dbReference type="NCBI Taxonomy" id="4567"/>
    <lineage>
        <taxon>Eukaryota</taxon>
        <taxon>Viridiplantae</taxon>
        <taxon>Streptophyta</taxon>
        <taxon>Embryophyta</taxon>
        <taxon>Tracheophyta</taxon>
        <taxon>Spermatophyta</taxon>
        <taxon>Magnoliopsida</taxon>
        <taxon>Liliopsida</taxon>
        <taxon>Poales</taxon>
        <taxon>Poaceae</taxon>
        <taxon>BOP clade</taxon>
        <taxon>Pooideae</taxon>
        <taxon>Triticodae</taxon>
        <taxon>Triticeae</taxon>
        <taxon>Triticinae</taxon>
        <taxon>Triticum</taxon>
    </lineage>
</organism>
<dbReference type="EMBL" id="LT934115">
    <property type="protein sequence ID" value="VAH58392.1"/>
    <property type="molecule type" value="Genomic_DNA"/>
</dbReference>
<keyword evidence="3" id="KW-1185">Reference proteome</keyword>
<evidence type="ECO:0000313" key="2">
    <source>
        <dbReference type="EMBL" id="VAH58392.1"/>
    </source>
</evidence>
<feature type="region of interest" description="Disordered" evidence="1">
    <location>
        <begin position="47"/>
        <end position="135"/>
    </location>
</feature>
<gene>
    <name evidence="2" type="ORF">TRITD_3Av1G044230</name>
</gene>